<sequence length="243" mass="28310">MSPVHLGNLGIPRKQPEDRPELSRVRRLGSLGHNSEWQETEGNHTTLPSTFQFSRNHKTENWKDMDKALQLHQLLKDLFQWSMDKKAFNLESHWKKLGASFQKICLKEISFTDLMVMRKGWNTNRQFQLLEERETKIRECQATIQAIEEKFNQTIPTLIPSGSKGVNRPDSPVASHHSGTSRSVTKSHHSSQFQVISRRGKGYKGKNKTSLSHRHKDPYPMIQKLLDFVSLRRIFIHPKDHKR</sequence>
<protein>
    <submittedName>
        <fullName evidence="2">Uncharacterized protein</fullName>
    </submittedName>
</protein>
<feature type="compositionally biased region" description="Basic residues" evidence="1">
    <location>
        <begin position="198"/>
        <end position="216"/>
    </location>
</feature>
<feature type="region of interest" description="Disordered" evidence="1">
    <location>
        <begin position="158"/>
        <end position="217"/>
    </location>
</feature>
<accession>A0A9Q3JU56</accession>
<feature type="region of interest" description="Disordered" evidence="1">
    <location>
        <begin position="1"/>
        <end position="22"/>
    </location>
</feature>
<feature type="compositionally biased region" description="Polar residues" evidence="1">
    <location>
        <begin position="177"/>
        <end position="195"/>
    </location>
</feature>
<gene>
    <name evidence="2" type="ORF">O181_108111</name>
</gene>
<proteinExistence type="predicted"/>
<reference evidence="2" key="1">
    <citation type="submission" date="2021-03" db="EMBL/GenBank/DDBJ databases">
        <title>Draft genome sequence of rust myrtle Austropuccinia psidii MF-1, a brazilian biotype.</title>
        <authorList>
            <person name="Quecine M.C."/>
            <person name="Pachon D.M.R."/>
            <person name="Bonatelli M.L."/>
            <person name="Correr F.H."/>
            <person name="Franceschini L.M."/>
            <person name="Leite T.F."/>
            <person name="Margarido G.R.A."/>
            <person name="Almeida C.A."/>
            <person name="Ferrarezi J.A."/>
            <person name="Labate C.A."/>
        </authorList>
    </citation>
    <scope>NUCLEOTIDE SEQUENCE</scope>
    <source>
        <strain evidence="2">MF-1</strain>
    </source>
</reference>
<dbReference type="AlphaFoldDB" id="A0A9Q3JU56"/>
<name>A0A9Q3JU56_9BASI</name>
<dbReference type="EMBL" id="AVOT02082540">
    <property type="protein sequence ID" value="MBW0568396.1"/>
    <property type="molecule type" value="Genomic_DNA"/>
</dbReference>
<evidence type="ECO:0000313" key="3">
    <source>
        <dbReference type="Proteomes" id="UP000765509"/>
    </source>
</evidence>
<dbReference type="Proteomes" id="UP000765509">
    <property type="component" value="Unassembled WGS sequence"/>
</dbReference>
<organism evidence="2 3">
    <name type="scientific">Austropuccinia psidii MF-1</name>
    <dbReference type="NCBI Taxonomy" id="1389203"/>
    <lineage>
        <taxon>Eukaryota</taxon>
        <taxon>Fungi</taxon>
        <taxon>Dikarya</taxon>
        <taxon>Basidiomycota</taxon>
        <taxon>Pucciniomycotina</taxon>
        <taxon>Pucciniomycetes</taxon>
        <taxon>Pucciniales</taxon>
        <taxon>Sphaerophragmiaceae</taxon>
        <taxon>Austropuccinia</taxon>
    </lineage>
</organism>
<evidence type="ECO:0000256" key="1">
    <source>
        <dbReference type="SAM" id="MobiDB-lite"/>
    </source>
</evidence>
<comment type="caution">
    <text evidence="2">The sequence shown here is derived from an EMBL/GenBank/DDBJ whole genome shotgun (WGS) entry which is preliminary data.</text>
</comment>
<keyword evidence="3" id="KW-1185">Reference proteome</keyword>
<evidence type="ECO:0000313" key="2">
    <source>
        <dbReference type="EMBL" id="MBW0568396.1"/>
    </source>
</evidence>